<dbReference type="EMBL" id="LAZL01000011">
    <property type="protein sequence ID" value="KMT65476.1"/>
    <property type="molecule type" value="Genomic_DNA"/>
</dbReference>
<evidence type="ECO:0008006" key="4">
    <source>
        <dbReference type="Google" id="ProtNLM"/>
    </source>
</evidence>
<evidence type="ECO:0000256" key="1">
    <source>
        <dbReference type="SAM" id="SignalP"/>
    </source>
</evidence>
<keyword evidence="3" id="KW-1185">Reference proteome</keyword>
<reference evidence="2 3" key="1">
    <citation type="submission" date="2015-04" db="EMBL/GenBank/DDBJ databases">
        <title>Draft Genome Sequence of the Novel Agar-Digesting Marine Bacterium Q1.</title>
        <authorList>
            <person name="Li Y."/>
            <person name="Li D."/>
            <person name="Chen G."/>
            <person name="Du Z."/>
        </authorList>
    </citation>
    <scope>NUCLEOTIDE SEQUENCE [LARGE SCALE GENOMIC DNA]</scope>
    <source>
        <strain evidence="2 3">Q1</strain>
    </source>
</reference>
<comment type="caution">
    <text evidence="2">The sequence shown here is derived from an EMBL/GenBank/DDBJ whole genome shotgun (WGS) entry which is preliminary data.</text>
</comment>
<dbReference type="PROSITE" id="PS51257">
    <property type="entry name" value="PROKAR_LIPOPROTEIN"/>
    <property type="match status" value="1"/>
</dbReference>
<dbReference type="STRING" id="1513271.XM47_08990"/>
<evidence type="ECO:0000313" key="3">
    <source>
        <dbReference type="Proteomes" id="UP000037600"/>
    </source>
</evidence>
<proteinExistence type="predicted"/>
<keyword evidence="1" id="KW-0732">Signal</keyword>
<feature type="chain" id="PRO_5005301477" description="Lipoprotein" evidence="1">
    <location>
        <begin position="31"/>
        <end position="950"/>
    </location>
</feature>
<feature type="signal peptide" evidence="1">
    <location>
        <begin position="1"/>
        <end position="30"/>
    </location>
</feature>
<dbReference type="RefSeq" id="WP_048691772.1">
    <property type="nucleotide sequence ID" value="NZ_KQ130488.1"/>
</dbReference>
<gene>
    <name evidence="2" type="ORF">XM47_08990</name>
</gene>
<sequence>MKYKMKSVSLTVIASALSLLVGCGSELEQAGINTQTNENIEPILYRGGYGFTRYSREVIDPETREVKLTYYWERADVDADFKTEINSAGIYGMSADAEVPVHIESVKDITGTVYDPRIKKNITAATEECENRNFNSKESNKINYDNWLLAKEDAETNNRPIPEQPAVIELEACENQDYIYELMSYTPVPLEDVIDVTSEGLFKYSLSDTLDVDKQELFGVNAPLTAQPGKLTLLTNITPTFDLNDEQWEKAFQATLVVGNQKDVFIINTGVRDAQLDVKTKILTPKRNLKPGRTFTMEPVTFNGFNTNAPVVLSKVTKINDTEIDPAAITDYDIYYSINSNKDADFVLYQEGNTELTIRKFEKLYIKVASKDGDAEQFYDKNLIIDIKVGEEGVEKSTDRVIVHTQPVDFLPAPELSTQYPVPSSATYTESVTLRGKVYISQDQLDFTNNGKVPDASIPEEHVVDGLTIYRVHSDETMTELAKLSASDLTLLVDESTAVFSEATQGELKRNVYSWEKKVDLNIGVNEFAMVATSNLTRTWPVEFNRDIQVAQSEITTAEITRIGEEPLFTFPVGLEQSVLENVVDLTLDPRDNSLYLLDGSGNNDAISGNQAPGILWRYDLKGLDKPTCLVLPWSWSDAGVNGVQFNHAIPEVGGVVIGGSPGNLAYYPDDLLTGDVSTSNKGLYQTNWEGVKHPGHFAYTASGQQLFMSAASNFNQDPRYQAIVGLKTPKIEDFVFKGFGAGVGVVAKETTSTQDAAGVNNNAVSLDIYSQVNRDNESAIEYEEWLLILDGKDNSTIANNGQTLLRKMKVAESYTPDTASSIVSIIDENNESIKLFKSDAIAISNKRGLAFVVDNKNKLIYELDLSQLATGVLTAKVIASPTHANQPPLGNVKAMVIEGDMDYMIISDIANEDGYSALLAMDLETYDMAYILKTNNQIVADSTKTHCDQ</sequence>
<dbReference type="SUPFAM" id="SSF75011">
    <property type="entry name" value="3-carboxy-cis,cis-mucoante lactonizing enzyme"/>
    <property type="match status" value="1"/>
</dbReference>
<dbReference type="AlphaFoldDB" id="A0A0J8JLN4"/>
<evidence type="ECO:0000313" key="2">
    <source>
        <dbReference type="EMBL" id="KMT65476.1"/>
    </source>
</evidence>
<protein>
    <recommendedName>
        <fullName evidence="4">Lipoprotein</fullName>
    </recommendedName>
</protein>
<accession>A0A0J8JLN4</accession>
<dbReference type="OrthoDB" id="6375743at2"/>
<organism evidence="2 3">
    <name type="scientific">Catenovulum maritimum</name>
    <dbReference type="NCBI Taxonomy" id="1513271"/>
    <lineage>
        <taxon>Bacteria</taxon>
        <taxon>Pseudomonadati</taxon>
        <taxon>Pseudomonadota</taxon>
        <taxon>Gammaproteobacteria</taxon>
        <taxon>Alteromonadales</taxon>
        <taxon>Alteromonadaceae</taxon>
        <taxon>Catenovulum</taxon>
    </lineage>
</organism>
<dbReference type="Proteomes" id="UP000037600">
    <property type="component" value="Unassembled WGS sequence"/>
</dbReference>
<name>A0A0J8JLN4_9ALTE</name>